<organism evidence="2 3">
    <name type="scientific">Ogataea philodendri</name>
    <dbReference type="NCBI Taxonomy" id="1378263"/>
    <lineage>
        <taxon>Eukaryota</taxon>
        <taxon>Fungi</taxon>
        <taxon>Dikarya</taxon>
        <taxon>Ascomycota</taxon>
        <taxon>Saccharomycotina</taxon>
        <taxon>Pichiomycetes</taxon>
        <taxon>Pichiales</taxon>
        <taxon>Pichiaceae</taxon>
        <taxon>Ogataea</taxon>
    </lineage>
</organism>
<feature type="signal peptide" evidence="1">
    <location>
        <begin position="1"/>
        <end position="22"/>
    </location>
</feature>
<dbReference type="AlphaFoldDB" id="A0A9P8T105"/>
<dbReference type="RefSeq" id="XP_046058812.1">
    <property type="nucleotide sequence ID" value="XM_046207847.1"/>
</dbReference>
<dbReference type="GeneID" id="70238513"/>
<keyword evidence="1" id="KW-0732">Signal</keyword>
<dbReference type="EMBL" id="JAEUBE010000439">
    <property type="protein sequence ID" value="KAH3661699.1"/>
    <property type="molecule type" value="Genomic_DNA"/>
</dbReference>
<protein>
    <submittedName>
        <fullName evidence="2">Uncharacterized protein</fullName>
    </submittedName>
</protein>
<sequence length="194" mass="21280">MLAHSPSLAFSWAIMVIGGNLSLNPDEIPAWRLLSFTADCLWDISWDCASLRKENVQNERSCEADCRKCDLESAKLMQLGGAEWPPRDRRCLGGETTLELDERAGSKTYSFRLLSAPIENEPTPLPTAKMSSAGAHSTHVIPSTNSSELYTNLDDLTLKISKCDVVATTTLLTYVGGWTISTISPFNELTLISP</sequence>
<feature type="chain" id="PRO_5040312618" evidence="1">
    <location>
        <begin position="23"/>
        <end position="194"/>
    </location>
</feature>
<name>A0A9P8T105_9ASCO</name>
<evidence type="ECO:0000313" key="2">
    <source>
        <dbReference type="EMBL" id="KAH3661699.1"/>
    </source>
</evidence>
<evidence type="ECO:0000256" key="1">
    <source>
        <dbReference type="SAM" id="SignalP"/>
    </source>
</evidence>
<gene>
    <name evidence="2" type="ORF">OGAPHI_006549</name>
</gene>
<evidence type="ECO:0000313" key="3">
    <source>
        <dbReference type="Proteomes" id="UP000769157"/>
    </source>
</evidence>
<dbReference type="Proteomes" id="UP000769157">
    <property type="component" value="Unassembled WGS sequence"/>
</dbReference>
<comment type="caution">
    <text evidence="2">The sequence shown here is derived from an EMBL/GenBank/DDBJ whole genome shotgun (WGS) entry which is preliminary data.</text>
</comment>
<reference evidence="2" key="1">
    <citation type="journal article" date="2021" name="Open Biol.">
        <title>Shared evolutionary footprints suggest mitochondrial oxidative damage underlies multiple complex I losses in fungi.</title>
        <authorList>
            <person name="Schikora-Tamarit M.A."/>
            <person name="Marcet-Houben M."/>
            <person name="Nosek J."/>
            <person name="Gabaldon T."/>
        </authorList>
    </citation>
    <scope>NUCLEOTIDE SEQUENCE</scope>
    <source>
        <strain evidence="2">CBS6075</strain>
    </source>
</reference>
<accession>A0A9P8T105</accession>
<reference evidence="2" key="2">
    <citation type="submission" date="2021-01" db="EMBL/GenBank/DDBJ databases">
        <authorList>
            <person name="Schikora-Tamarit M.A."/>
        </authorList>
    </citation>
    <scope>NUCLEOTIDE SEQUENCE</scope>
    <source>
        <strain evidence="2">CBS6075</strain>
    </source>
</reference>
<proteinExistence type="predicted"/>
<keyword evidence="3" id="KW-1185">Reference proteome</keyword>